<evidence type="ECO:0000256" key="2">
    <source>
        <dbReference type="ARBA" id="ARBA00005179"/>
    </source>
</evidence>
<evidence type="ECO:0000256" key="7">
    <source>
        <dbReference type="ARBA" id="ARBA00023033"/>
    </source>
</evidence>
<reference evidence="9 10" key="1">
    <citation type="submission" date="2024-02" db="EMBL/GenBank/DDBJ databases">
        <title>First draft genome assembly of two strains of Seiridium cardinale.</title>
        <authorList>
            <person name="Emiliani G."/>
            <person name="Scali E."/>
        </authorList>
    </citation>
    <scope>NUCLEOTIDE SEQUENCE [LARGE SCALE GENOMIC DNA]</scope>
    <source>
        <strain evidence="9 10">BM-138-000479</strain>
    </source>
</reference>
<keyword evidence="4" id="KW-0479">Metal-binding</keyword>
<feature type="transmembrane region" description="Helical" evidence="8">
    <location>
        <begin position="12"/>
        <end position="31"/>
    </location>
</feature>
<keyword evidence="3" id="KW-0349">Heme</keyword>
<keyword evidence="7" id="KW-0503">Monooxygenase</keyword>
<dbReference type="InterPro" id="IPR050121">
    <property type="entry name" value="Cytochrome_P450_monoxygenase"/>
</dbReference>
<keyword evidence="8" id="KW-0812">Transmembrane</keyword>
<evidence type="ECO:0000256" key="4">
    <source>
        <dbReference type="ARBA" id="ARBA00022723"/>
    </source>
</evidence>
<protein>
    <submittedName>
        <fullName evidence="9">Cytochrome P450</fullName>
    </submittedName>
</protein>
<accession>A0ABR2XG83</accession>
<dbReference type="Proteomes" id="UP001465668">
    <property type="component" value="Unassembled WGS sequence"/>
</dbReference>
<proteinExistence type="predicted"/>
<keyword evidence="6" id="KW-0408">Iron</keyword>
<comment type="pathway">
    <text evidence="2">Secondary metabolite biosynthesis.</text>
</comment>
<evidence type="ECO:0000313" key="9">
    <source>
        <dbReference type="EMBL" id="KAK9772818.1"/>
    </source>
</evidence>
<dbReference type="PANTHER" id="PTHR24305:SF107">
    <property type="entry name" value="P450, PUTATIVE (EUROFUNG)-RELATED"/>
    <property type="match status" value="1"/>
</dbReference>
<dbReference type="InterPro" id="IPR001128">
    <property type="entry name" value="Cyt_P450"/>
</dbReference>
<keyword evidence="5" id="KW-0560">Oxidoreductase</keyword>
<dbReference type="Pfam" id="PF00067">
    <property type="entry name" value="p450"/>
    <property type="match status" value="1"/>
</dbReference>
<keyword evidence="8" id="KW-0472">Membrane</keyword>
<dbReference type="PANTHER" id="PTHR24305">
    <property type="entry name" value="CYTOCHROME P450"/>
    <property type="match status" value="1"/>
</dbReference>
<dbReference type="PRINTS" id="PR00463">
    <property type="entry name" value="EP450I"/>
</dbReference>
<dbReference type="Gene3D" id="1.10.630.10">
    <property type="entry name" value="Cytochrome P450"/>
    <property type="match status" value="2"/>
</dbReference>
<name>A0ABR2XG83_9PEZI</name>
<evidence type="ECO:0000256" key="5">
    <source>
        <dbReference type="ARBA" id="ARBA00023002"/>
    </source>
</evidence>
<evidence type="ECO:0000256" key="8">
    <source>
        <dbReference type="SAM" id="Phobius"/>
    </source>
</evidence>
<gene>
    <name evidence="9" type="ORF">SCAR479_10503</name>
</gene>
<comment type="caution">
    <text evidence="9">The sequence shown here is derived from an EMBL/GenBank/DDBJ whole genome shotgun (WGS) entry which is preliminary data.</text>
</comment>
<keyword evidence="10" id="KW-1185">Reference proteome</keyword>
<keyword evidence="8" id="KW-1133">Transmembrane helix</keyword>
<evidence type="ECO:0000256" key="1">
    <source>
        <dbReference type="ARBA" id="ARBA00001971"/>
    </source>
</evidence>
<dbReference type="InterPro" id="IPR002401">
    <property type="entry name" value="Cyt_P450_E_grp-I"/>
</dbReference>
<evidence type="ECO:0000313" key="10">
    <source>
        <dbReference type="Proteomes" id="UP001465668"/>
    </source>
</evidence>
<dbReference type="EMBL" id="JARVKM010000057">
    <property type="protein sequence ID" value="KAK9772818.1"/>
    <property type="molecule type" value="Genomic_DNA"/>
</dbReference>
<sequence>MVSQTNVAATVVRYSIGIFLVFLTHFLYRGLSIRLRFYKLRARGLTVPEPYSFLFGHISLMKLLKHGLPSDAHDTYVVQKLSLEWQDYFPNATKAPPLAYLDLWPFLSQPLIVVFSPQACSQLTQETPQPRHSLFRWSLTPLTGGNDLTSVDMATHRVWRSRLNPGFSLKNLISQMDVLLEEVAVFAEKLRNNAGDNGTWGDVFTLYDDAVSLTFDIIFRSALCWVLYEIHKNPGILGQIHTEHDQVLGSDPGQATEVLSKQPHTLNDLRYTTAVIKESLRVHALGQTHREGSTGFNFSIEEIIYPTYDTIIQTVPAATQSHPDLWPRVKEFLPERFLVADGHPLYPPKNAWRTFELGSTRCIGEELAMMEIKLVLVFTLRELEFEFPSAGWDEPEKSEDFLDAVDGNRIYRVGNGLGYVKDNLPTRIRLK</sequence>
<dbReference type="SUPFAM" id="SSF48264">
    <property type="entry name" value="Cytochrome P450"/>
    <property type="match status" value="1"/>
</dbReference>
<comment type="cofactor">
    <cofactor evidence="1">
        <name>heme</name>
        <dbReference type="ChEBI" id="CHEBI:30413"/>
    </cofactor>
</comment>
<dbReference type="InterPro" id="IPR036396">
    <property type="entry name" value="Cyt_P450_sf"/>
</dbReference>
<evidence type="ECO:0000256" key="6">
    <source>
        <dbReference type="ARBA" id="ARBA00023004"/>
    </source>
</evidence>
<evidence type="ECO:0000256" key="3">
    <source>
        <dbReference type="ARBA" id="ARBA00022617"/>
    </source>
</evidence>
<organism evidence="9 10">
    <name type="scientific">Seiridium cardinale</name>
    <dbReference type="NCBI Taxonomy" id="138064"/>
    <lineage>
        <taxon>Eukaryota</taxon>
        <taxon>Fungi</taxon>
        <taxon>Dikarya</taxon>
        <taxon>Ascomycota</taxon>
        <taxon>Pezizomycotina</taxon>
        <taxon>Sordariomycetes</taxon>
        <taxon>Xylariomycetidae</taxon>
        <taxon>Amphisphaeriales</taxon>
        <taxon>Sporocadaceae</taxon>
        <taxon>Seiridium</taxon>
    </lineage>
</organism>